<keyword evidence="2" id="KW-1185">Reference proteome</keyword>
<dbReference type="Proteomes" id="UP000308744">
    <property type="component" value="Unassembled WGS sequence"/>
</dbReference>
<evidence type="ECO:0000313" key="1">
    <source>
        <dbReference type="EMBL" id="TKI53325.1"/>
    </source>
</evidence>
<name>A0A4U2Y0H6_9BACI</name>
<comment type="caution">
    <text evidence="1">The sequence shown here is derived from an EMBL/GenBank/DDBJ whole genome shotgun (WGS) entry which is preliminary data.</text>
</comment>
<accession>A0A4U2Y0H6</accession>
<organism evidence="1 2">
    <name type="scientific">Lysinibacillus mangiferihumi</name>
    <dbReference type="NCBI Taxonomy" id="1130819"/>
    <lineage>
        <taxon>Bacteria</taxon>
        <taxon>Bacillati</taxon>
        <taxon>Bacillota</taxon>
        <taxon>Bacilli</taxon>
        <taxon>Bacillales</taxon>
        <taxon>Bacillaceae</taxon>
        <taxon>Lysinibacillus</taxon>
    </lineage>
</organism>
<dbReference type="AlphaFoldDB" id="A0A4U2Y0H6"/>
<proteinExistence type="predicted"/>
<sequence>MKRGVFVYKVNSYLINSFNDSCVIQTGTSTTVVQNQQLVEFLFYIENKKIKSLTDSDLEREFSDSKDIVVEFLLGNDILKMVKEPFFKYDKVWVISNDDIFNNLFNNFGNSVMPNIEILEDDDFSKIKSNDMIVLFFNPFHLEKYINLMDSIKEKEAIIKTVFYYNHSIYVSNYYKKDWRNPCPKCFFYSLETQLRGTLSSNELNFQTIIDIIYEQNGLFNIEAELETIDYLKPIDILLSDIKFNKNPNQFVNKVYEISISKGTINQDYAYHWELCDCYD</sequence>
<evidence type="ECO:0000313" key="2">
    <source>
        <dbReference type="Proteomes" id="UP000308744"/>
    </source>
</evidence>
<reference evidence="1 2" key="1">
    <citation type="submission" date="2019-04" db="EMBL/GenBank/DDBJ databases">
        <title>Lysinibacillus genome sequencing.</title>
        <authorList>
            <person name="Dunlap C."/>
        </authorList>
    </citation>
    <scope>NUCLEOTIDE SEQUENCE [LARGE SCALE GENOMIC DNA]</scope>
    <source>
        <strain evidence="1 2">CCTCC AB 2010389</strain>
    </source>
</reference>
<dbReference type="EMBL" id="SZPU01000119">
    <property type="protein sequence ID" value="TKI53325.1"/>
    <property type="molecule type" value="Genomic_DNA"/>
</dbReference>
<gene>
    <name evidence="1" type="ORF">FC756_24535</name>
</gene>
<dbReference type="NCBIfam" id="TIGR04424">
    <property type="entry name" value="metallo_McbB"/>
    <property type="match status" value="1"/>
</dbReference>
<dbReference type="InterPro" id="IPR030956">
    <property type="entry name" value="McbB"/>
</dbReference>
<protein>
    <submittedName>
        <fullName evidence="1">McbB family protein</fullName>
    </submittedName>
</protein>